<feature type="compositionally biased region" description="Acidic residues" evidence="4">
    <location>
        <begin position="1237"/>
        <end position="1250"/>
    </location>
</feature>
<comment type="caution">
    <text evidence="6">The sequence shown here is derived from an EMBL/GenBank/DDBJ whole genome shotgun (WGS) entry which is preliminary data.</text>
</comment>
<feature type="compositionally biased region" description="Polar residues" evidence="4">
    <location>
        <begin position="1508"/>
        <end position="1545"/>
    </location>
</feature>
<dbReference type="Pfam" id="PF16755">
    <property type="entry name" value="Beta-prop_NUP159_NUP214"/>
    <property type="match status" value="1"/>
</dbReference>
<feature type="compositionally biased region" description="Polar residues" evidence="4">
    <location>
        <begin position="1171"/>
        <end position="1184"/>
    </location>
</feature>
<feature type="compositionally biased region" description="Polar residues" evidence="4">
    <location>
        <begin position="647"/>
        <end position="659"/>
    </location>
</feature>
<dbReference type="Proteomes" id="UP001215712">
    <property type="component" value="Unassembled WGS sequence"/>
</dbReference>
<evidence type="ECO:0000256" key="2">
    <source>
        <dbReference type="ARBA" id="ARBA00022448"/>
    </source>
</evidence>
<dbReference type="FunFam" id="2.130.10.10:FF:000645">
    <property type="entry name" value="Putative nuclear pore complex subunit Nup159"/>
    <property type="match status" value="1"/>
</dbReference>
<dbReference type="GO" id="GO:0008139">
    <property type="term" value="F:nuclear localization sequence binding"/>
    <property type="evidence" value="ECO:0007669"/>
    <property type="project" value="TreeGrafter"/>
</dbReference>
<keyword evidence="2" id="KW-0813">Transport</keyword>
<evidence type="ECO:0000259" key="5">
    <source>
        <dbReference type="Pfam" id="PF16755"/>
    </source>
</evidence>
<gene>
    <name evidence="6" type="ORF">N7493_005170</name>
</gene>
<evidence type="ECO:0000313" key="7">
    <source>
        <dbReference type="Proteomes" id="UP001215712"/>
    </source>
</evidence>
<dbReference type="InterPro" id="IPR026054">
    <property type="entry name" value="Nucleoporin"/>
</dbReference>
<dbReference type="GO" id="GO:0006606">
    <property type="term" value="P:protein import into nucleus"/>
    <property type="evidence" value="ECO:0007669"/>
    <property type="project" value="TreeGrafter"/>
</dbReference>
<feature type="compositionally biased region" description="Polar residues" evidence="4">
    <location>
        <begin position="767"/>
        <end position="803"/>
    </location>
</feature>
<feature type="compositionally biased region" description="Acidic residues" evidence="4">
    <location>
        <begin position="1058"/>
        <end position="1097"/>
    </location>
</feature>
<feature type="compositionally biased region" description="Basic and acidic residues" evidence="4">
    <location>
        <begin position="949"/>
        <end position="958"/>
    </location>
</feature>
<keyword evidence="3" id="KW-0539">Nucleus</keyword>
<evidence type="ECO:0000313" key="6">
    <source>
        <dbReference type="EMBL" id="KAJ5727350.1"/>
    </source>
</evidence>
<feature type="region of interest" description="Disordered" evidence="4">
    <location>
        <begin position="458"/>
        <end position="521"/>
    </location>
</feature>
<dbReference type="GO" id="GO:0005643">
    <property type="term" value="C:nuclear pore"/>
    <property type="evidence" value="ECO:0007669"/>
    <property type="project" value="TreeGrafter"/>
</dbReference>
<feature type="compositionally biased region" description="Polar residues" evidence="4">
    <location>
        <begin position="458"/>
        <end position="487"/>
    </location>
</feature>
<feature type="compositionally biased region" description="Polar residues" evidence="4">
    <location>
        <begin position="1111"/>
        <end position="1140"/>
    </location>
</feature>
<reference evidence="6" key="2">
    <citation type="submission" date="2023-01" db="EMBL/GenBank/DDBJ databases">
        <authorList>
            <person name="Petersen C."/>
        </authorList>
    </citation>
    <scope>NUCLEOTIDE SEQUENCE</scope>
    <source>
        <strain evidence="6">IBT 17514</strain>
    </source>
</reference>
<organism evidence="6 7">
    <name type="scientific">Penicillium malachiteum</name>
    <dbReference type="NCBI Taxonomy" id="1324776"/>
    <lineage>
        <taxon>Eukaryota</taxon>
        <taxon>Fungi</taxon>
        <taxon>Dikarya</taxon>
        <taxon>Ascomycota</taxon>
        <taxon>Pezizomycotina</taxon>
        <taxon>Eurotiomycetes</taxon>
        <taxon>Eurotiomycetidae</taxon>
        <taxon>Eurotiales</taxon>
        <taxon>Aspergillaceae</taxon>
        <taxon>Penicillium</taxon>
    </lineage>
</organism>
<feature type="region of interest" description="Disordered" evidence="4">
    <location>
        <begin position="1508"/>
        <end position="1549"/>
    </location>
</feature>
<feature type="compositionally biased region" description="Polar residues" evidence="4">
    <location>
        <begin position="543"/>
        <end position="552"/>
    </location>
</feature>
<feature type="compositionally biased region" description="Low complexity" evidence="4">
    <location>
        <begin position="1046"/>
        <end position="1057"/>
    </location>
</feature>
<feature type="domain" description="Nucleoporin Nup159/Nup146 N-terminal" evidence="5">
    <location>
        <begin position="50"/>
        <end position="433"/>
    </location>
</feature>
<dbReference type="EMBL" id="JAQJAN010000006">
    <property type="protein sequence ID" value="KAJ5727350.1"/>
    <property type="molecule type" value="Genomic_DNA"/>
</dbReference>
<sequence length="1619" mass="170021">MAFNLVPSQAGQELGPELSDLYTDEIGFKGLSADANIRLLPTPWPEDALPSPTSSLLAVAQSKGLVVGAGPDALVVASADSVRKAIEAPSGEDKVKTKPFQAQTTIPLPSRPTHVAFTANDDALILATENGSQISVFQTSALLQGNFQPATSIQTSGASIRALVPNPDPSSTFVALVTVNGELLVADLKAGNLVQGANGPVLKNGVSSVAWSNKGKQLVAGLADGSAEQMTPDGTKKDLVPRPSDLEGDCHVSSISWLENDVFFMVYTPNAAEDDMGQNPASFYYIITRRKQAPFLVQKLPEICSTMGFQLKRSPAYNFIVRLRDYKPGLKDVLIVSSTASTDVGLITRPEQPLGDDEASKSVVGQYTTTEVNDDAKRASVPLKDSVDETSVIGLAADLSATANVETPIKGEDIPNSSSPLPGLFLLNNDGILSSWWFIYSDAVRQKVAYPGLVSASQSSMNTSQMGTSTPAPAPAQTSIQTSSPAQQKPAFGQSGFGAPSAFGTPSALGSSTLGKPTGGATFGSPSALGASTMGATAFGKQSAPSFGSPSQIGGGGASSFGQPSFGTPSQPGVGFGSVSTPGQAKFGQSGFGAASGVGQSTTPGKSLLGTGSASSGGGFGAFSSGGGGFGGLAASKTSESPFGKPQGQSAFGATQASSPFGAPAKSDTAFPPPSAQPKNPFGGGGNAFSLGSSFKPANPDVSDEPKSEKQTSGAFSFGNSFETMVGSSNKTSPQPESMDDGEDSAAPPPVQPLKAEPTSLFGKPAPQTNSLFGQSTPSTTPTSLFGKPTTQPTLAKSPTPIETKSGFSFGSTTTQTSSQFGSQTQITSPLSVLSDKTATPKREQSVSTPKMSSFDQPLPPDSTSRDSYAPGDTSASSNVSKSSVEDAPLPPDFVAPKKFSIKTEDAPLPPDFLAQKKPLKSDPSPPANLFGQIKSSTKAEEAPLPPDFTKKSAKPEDAPLPPDFVAPAKSAVKTEDAPLPPDFLGQKKAIKNDAPFPPNPFGQIKSSKAEEAPLPPDFITKPKSGKIERTTLKPISSSSTMFKSRPAQRAPAVPVPDDSDADSNEDYEDSEQDERESADESPAEGEEESDFSDSGEEITHDETKIPSPKPSVQSSFGGMSDKSSTGGLFSGFSKTSQKQGKAPSKLFGEIPKQPLLPPPGPIAREPYRSPSPTRLNSQKSSLFKSRPAQPAGSALHARKASLTQIAQQRGSNLRKASDAAREEQARAHQAAQQRQEEEEALSLSDDDEDERLRADLSLPIEPVSTLDPFLPHQNYMGETAKPGVAGMIERLYRDINSMIDTLGINARSLESYLLYQQSSNSADGNKLVEVLKSDNSANVLDEKLLLRDIGKFDDAVTGLATSLNEQRVQGVEEKLDQCRELLTKDIVTLRGQCASIRKSLDAYTDTGAIFAAPLSAEHAALQHDLRSFFTDIQSKMADLEQGVSMLRAKIADIPRADGDSRHASKRPTVEAVAKTISTMMSMAENKSSDIDVLEAQMRRLGVDIANTVPNSREGSPFTTPRKNTARFPTTPGSRGSVDNTNSAYHTPESASRGINFRASINGSAKHSRLRSVESIAPVVAQEESALWKAKTQRRQHLIANLKKAIDKKEDKVRGIDDL</sequence>
<comment type="subcellular location">
    <subcellularLocation>
        <location evidence="1">Nucleus</location>
    </subcellularLocation>
</comment>
<protein>
    <recommendedName>
        <fullName evidence="5">Nucleoporin Nup159/Nup146 N-terminal domain-containing protein</fullName>
    </recommendedName>
</protein>
<feature type="compositionally biased region" description="Gly residues" evidence="4">
    <location>
        <begin position="615"/>
        <end position="632"/>
    </location>
</feature>
<feature type="region of interest" description="Disordered" evidence="4">
    <location>
        <begin position="541"/>
        <end position="1250"/>
    </location>
</feature>
<feature type="compositionally biased region" description="Low complexity" evidence="4">
    <location>
        <begin position="605"/>
        <end position="614"/>
    </location>
</feature>
<name>A0AAD6MWA2_9EURO</name>
<proteinExistence type="predicted"/>
<dbReference type="GO" id="GO:0006405">
    <property type="term" value="P:RNA export from nucleus"/>
    <property type="evidence" value="ECO:0007669"/>
    <property type="project" value="TreeGrafter"/>
</dbReference>
<feature type="compositionally biased region" description="Polar residues" evidence="4">
    <location>
        <begin position="846"/>
        <end position="867"/>
    </location>
</feature>
<dbReference type="InterPro" id="IPR039462">
    <property type="entry name" value="Nup159/Nup146_N"/>
</dbReference>
<dbReference type="SUPFAM" id="SSF117289">
    <property type="entry name" value="Nucleoporin domain"/>
    <property type="match status" value="1"/>
</dbReference>
<dbReference type="Gene3D" id="2.130.10.10">
    <property type="entry name" value="YVTN repeat-like/Quinoprotein amine dehydrogenase"/>
    <property type="match status" value="1"/>
</dbReference>
<feature type="compositionally biased region" description="Polar residues" evidence="4">
    <location>
        <begin position="560"/>
        <end position="571"/>
    </location>
</feature>
<evidence type="ECO:0000256" key="1">
    <source>
        <dbReference type="ARBA" id="ARBA00004123"/>
    </source>
</evidence>
<reference evidence="6" key="1">
    <citation type="journal article" date="2023" name="IMA Fungus">
        <title>Comparative genomic study of the Penicillium genus elucidates a diverse pangenome and 15 lateral gene transfer events.</title>
        <authorList>
            <person name="Petersen C."/>
            <person name="Sorensen T."/>
            <person name="Nielsen M.R."/>
            <person name="Sondergaard T.E."/>
            <person name="Sorensen J.L."/>
            <person name="Fitzpatrick D.A."/>
            <person name="Frisvad J.C."/>
            <person name="Nielsen K.L."/>
        </authorList>
    </citation>
    <scope>NUCLEOTIDE SEQUENCE</scope>
    <source>
        <strain evidence="6">IBT 17514</strain>
    </source>
</reference>
<dbReference type="PANTHER" id="PTHR23193">
    <property type="entry name" value="NUCLEAR PORE COMPLEX PROTEIN NUP"/>
    <property type="match status" value="1"/>
</dbReference>
<feature type="compositionally biased region" description="Polar residues" evidence="4">
    <location>
        <begin position="1202"/>
        <end position="1212"/>
    </location>
</feature>
<evidence type="ECO:0000256" key="4">
    <source>
        <dbReference type="SAM" id="MobiDB-lite"/>
    </source>
</evidence>
<keyword evidence="7" id="KW-1185">Reference proteome</keyword>
<feature type="compositionally biased region" description="Basic and acidic residues" evidence="4">
    <location>
        <begin position="1216"/>
        <end position="1227"/>
    </location>
</feature>
<feature type="compositionally biased region" description="Low complexity" evidence="4">
    <location>
        <begin position="804"/>
        <end position="829"/>
    </location>
</feature>
<dbReference type="GO" id="GO:0017056">
    <property type="term" value="F:structural constituent of nuclear pore"/>
    <property type="evidence" value="ECO:0007669"/>
    <property type="project" value="TreeGrafter"/>
</dbReference>
<feature type="compositionally biased region" description="Polar residues" evidence="4">
    <location>
        <begin position="1034"/>
        <end position="1043"/>
    </location>
</feature>
<accession>A0AAD6MWA2</accession>
<dbReference type="PANTHER" id="PTHR23193:SF23">
    <property type="entry name" value="NUCLEAR PORE COMPLEX PROTEIN NUP153"/>
    <property type="match status" value="1"/>
</dbReference>
<evidence type="ECO:0000256" key="3">
    <source>
        <dbReference type="ARBA" id="ARBA00023242"/>
    </source>
</evidence>
<dbReference type="InterPro" id="IPR015943">
    <property type="entry name" value="WD40/YVTN_repeat-like_dom_sf"/>
</dbReference>
<feature type="compositionally biased region" description="Polar residues" evidence="4">
    <location>
        <begin position="711"/>
        <end position="736"/>
    </location>
</feature>